<proteinExistence type="predicted"/>
<keyword evidence="3" id="KW-1185">Reference proteome</keyword>
<sequence>MEDKPRNDMTNASGNNEKIKHRTLHLGNVEYSLQDVSFATGENEYLNERVTGERTDET</sequence>
<organism evidence="2 3">
    <name type="scientific">Bacillus oleivorans</name>
    <dbReference type="NCBI Taxonomy" id="1448271"/>
    <lineage>
        <taxon>Bacteria</taxon>
        <taxon>Bacillati</taxon>
        <taxon>Bacillota</taxon>
        <taxon>Bacilli</taxon>
        <taxon>Bacillales</taxon>
        <taxon>Bacillaceae</taxon>
        <taxon>Bacillus</taxon>
    </lineage>
</organism>
<evidence type="ECO:0000256" key="1">
    <source>
        <dbReference type="SAM" id="MobiDB-lite"/>
    </source>
</evidence>
<reference evidence="2 3" key="1">
    <citation type="submission" date="2017-08" db="EMBL/GenBank/DDBJ databases">
        <authorList>
            <person name="de Groot N.N."/>
        </authorList>
    </citation>
    <scope>NUCLEOTIDE SEQUENCE [LARGE SCALE GENOMIC DNA]</scope>
    <source>
        <strain evidence="2 3">JC228</strain>
    </source>
</reference>
<dbReference type="RefSeq" id="WP_179714246.1">
    <property type="nucleotide sequence ID" value="NZ_JBEPMQ010000006.1"/>
</dbReference>
<accession>A0A285CUI5</accession>
<feature type="region of interest" description="Disordered" evidence="1">
    <location>
        <begin position="1"/>
        <end position="21"/>
    </location>
</feature>
<evidence type="ECO:0000313" key="2">
    <source>
        <dbReference type="EMBL" id="SNX70603.1"/>
    </source>
</evidence>
<name>A0A285CUI5_9BACI</name>
<gene>
    <name evidence="2" type="ORF">SAMN05877753_104202</name>
</gene>
<dbReference type="AlphaFoldDB" id="A0A285CUI5"/>
<dbReference type="EMBL" id="OAOP01000004">
    <property type="protein sequence ID" value="SNX70603.1"/>
    <property type="molecule type" value="Genomic_DNA"/>
</dbReference>
<evidence type="ECO:0000313" key="3">
    <source>
        <dbReference type="Proteomes" id="UP000219546"/>
    </source>
</evidence>
<dbReference type="Proteomes" id="UP000219546">
    <property type="component" value="Unassembled WGS sequence"/>
</dbReference>
<protein>
    <submittedName>
        <fullName evidence="2">Uncharacterized protein</fullName>
    </submittedName>
</protein>